<gene>
    <name evidence="2" type="ORF">SERLA73DRAFT_171010</name>
</gene>
<reference evidence="3" key="1">
    <citation type="journal article" date="2011" name="Science">
        <title>The plant cell wall-decomposing machinery underlies the functional diversity of forest fungi.</title>
        <authorList>
            <person name="Eastwood D.C."/>
            <person name="Floudas D."/>
            <person name="Binder M."/>
            <person name="Majcherczyk A."/>
            <person name="Schneider P."/>
            <person name="Aerts A."/>
            <person name="Asiegbu F.O."/>
            <person name="Baker S.E."/>
            <person name="Barry K."/>
            <person name="Bendiksby M."/>
            <person name="Blumentritt M."/>
            <person name="Coutinho P.M."/>
            <person name="Cullen D."/>
            <person name="de Vries R.P."/>
            <person name="Gathman A."/>
            <person name="Goodell B."/>
            <person name="Henrissat B."/>
            <person name="Ihrmark K."/>
            <person name="Kauserud H."/>
            <person name="Kohler A."/>
            <person name="LaButti K."/>
            <person name="Lapidus A."/>
            <person name="Lavin J.L."/>
            <person name="Lee Y.-H."/>
            <person name="Lindquist E."/>
            <person name="Lilly W."/>
            <person name="Lucas S."/>
            <person name="Morin E."/>
            <person name="Murat C."/>
            <person name="Oguiza J.A."/>
            <person name="Park J."/>
            <person name="Pisabarro A.G."/>
            <person name="Riley R."/>
            <person name="Rosling A."/>
            <person name="Salamov A."/>
            <person name="Schmidt O."/>
            <person name="Schmutz J."/>
            <person name="Skrede I."/>
            <person name="Stenlid J."/>
            <person name="Wiebenga A."/>
            <person name="Xie X."/>
            <person name="Kuees U."/>
            <person name="Hibbett D.S."/>
            <person name="Hoffmeister D."/>
            <person name="Hoegberg N."/>
            <person name="Martin F."/>
            <person name="Grigoriev I.V."/>
            <person name="Watkinson S.C."/>
        </authorList>
    </citation>
    <scope>NUCLEOTIDE SEQUENCE [LARGE SCALE GENOMIC DNA]</scope>
    <source>
        <strain evidence="3">strain S7.3</strain>
    </source>
</reference>
<evidence type="ECO:0000313" key="3">
    <source>
        <dbReference type="Proteomes" id="UP000008063"/>
    </source>
</evidence>
<dbReference type="InParanoid" id="F8Q997"/>
<dbReference type="AlphaFoldDB" id="F8Q997"/>
<evidence type="ECO:0000256" key="1">
    <source>
        <dbReference type="SAM" id="MobiDB-lite"/>
    </source>
</evidence>
<dbReference type="OrthoDB" id="3067134at2759"/>
<keyword evidence="3" id="KW-1185">Reference proteome</keyword>
<feature type="compositionally biased region" description="Basic and acidic residues" evidence="1">
    <location>
        <begin position="71"/>
        <end position="82"/>
    </location>
</feature>
<dbReference type="OMA" id="RAMSITH"/>
<accession>F8Q997</accession>
<organism evidence="3">
    <name type="scientific">Serpula lacrymans var. lacrymans (strain S7.3)</name>
    <name type="common">Dry rot fungus</name>
    <dbReference type="NCBI Taxonomy" id="936435"/>
    <lineage>
        <taxon>Eukaryota</taxon>
        <taxon>Fungi</taxon>
        <taxon>Dikarya</taxon>
        <taxon>Basidiomycota</taxon>
        <taxon>Agaricomycotina</taxon>
        <taxon>Agaricomycetes</taxon>
        <taxon>Agaricomycetidae</taxon>
        <taxon>Boletales</taxon>
        <taxon>Coniophorineae</taxon>
        <taxon>Serpulaceae</taxon>
        <taxon>Serpula</taxon>
    </lineage>
</organism>
<proteinExistence type="predicted"/>
<feature type="region of interest" description="Disordered" evidence="1">
    <location>
        <begin position="71"/>
        <end position="96"/>
    </location>
</feature>
<evidence type="ECO:0000313" key="2">
    <source>
        <dbReference type="EMBL" id="EGN95152.1"/>
    </source>
</evidence>
<dbReference type="EMBL" id="GL945486">
    <property type="protein sequence ID" value="EGN95152.1"/>
    <property type="molecule type" value="Genomic_DNA"/>
</dbReference>
<protein>
    <submittedName>
        <fullName evidence="2">Uncharacterized protein</fullName>
    </submittedName>
</protein>
<sequence length="337" mass="37615">MSPTMTAAKTAEFARLFDLFDRLATRRSRSAIGDSTNAMEEDISGIPDDFAPVMRNFTALLATRALRDQGRRRKLEDGEKRKPFVRPRRNTLAATPSTVADASITEVEEDELEDDDDMTIPAFPLGQRYPFTFKLMLHKLYGLEEWAEKVKGVVEASKAQFLSLAERTEKVGSQKEGDNTIRQNARRVTRARSHSVLTSKTKNSPLAVERMQSQKQKDSQGSFRVLKKRCVGRRKSVNGPMIGGGWVYDAAIASVELNRPRLGSEIPTAPMTNVSNIHETRSRHQSLAALEGISARDAARKRVAENVIVQCSNSRLQVAYYSPGKCRGTIQQDSDKI</sequence>
<dbReference type="HOGENOM" id="CLU_069659_0_0_1"/>
<name>F8Q997_SERL3</name>
<dbReference type="Proteomes" id="UP000008063">
    <property type="component" value="Unassembled WGS sequence"/>
</dbReference>